<dbReference type="AlphaFoldDB" id="A0A2T5IFQ3"/>
<dbReference type="PRINTS" id="PR00469">
    <property type="entry name" value="PNDRDTASEII"/>
</dbReference>
<keyword evidence="5" id="KW-0288">FMN</keyword>
<keyword evidence="13" id="KW-1185">Reference proteome</keyword>
<dbReference type="EMBL" id="QAOM01000016">
    <property type="protein sequence ID" value="PTQ82670.1"/>
    <property type="molecule type" value="Genomic_DNA"/>
</dbReference>
<evidence type="ECO:0000256" key="5">
    <source>
        <dbReference type="ARBA" id="ARBA00022643"/>
    </source>
</evidence>
<keyword evidence="9" id="KW-0411">Iron-sulfur</keyword>
<gene>
    <name evidence="12" type="ORF">C8U37_11611</name>
</gene>
<keyword evidence="7" id="KW-0560">Oxidoreductase</keyword>
<dbReference type="Gene3D" id="3.50.50.60">
    <property type="entry name" value="FAD/NAD(P)-binding domain"/>
    <property type="match status" value="1"/>
</dbReference>
<sequence length="641" mass="69483">MFKKLFTPFSIGECEIPNRLVVPAMVTNYCTEDGEATEQYIAYHEEKAKGGWGLIITEDYPVNEHAMGYSNVAGLWKDEQIAGHKELTDRVHKYSSKIFCQIYHAGRQSGPSVNGGVTPVAPSAIACPWLQSVPKELTKDEIKEIITQFGNSALRAKKSGFDGIEIHAGHGYLIAEFLSTYANKRSDEYGGCFDNRARFLKEIISEVRMNVGADFPILVRFSADECVPGGRDISESRVLATLLEEWGADALHVSSGVYGDHNKGIVSPMYVNHAWTVDFANEIKQLVDIPVITANRINDPRMADSILVMNKADFIAMGRGSLADPYLPSKAQSGDLTSIRYCIGCLQGCVMKLTAGEAVTCLVNPSLGQEYRIDYSKTDAPRNMIVIGGGPAGLEASRVLAMRGHKVQLFDKNNFLGGQFKSAAFPPAKGELSTYIAWLISELEKYDVSVNLNSEITKEDIDSLQPDVVVVATGGAPVRPPIKGIDGNNVYFAEDVLLGNVSIGNNVIIAGGGEVGSETAAHLALQSKKISIVEMREDILLDLDGVNAFNLTLILDEYKVNRYTGSKIVEIMEDGVVLENETGTQKVNGDSVVLALGYAPKNNLVSELAGSAYEVQVIGGATKTSNALVASREGFELALNY</sequence>
<evidence type="ECO:0000256" key="3">
    <source>
        <dbReference type="ARBA" id="ARBA00011048"/>
    </source>
</evidence>
<dbReference type="GO" id="GO:0010181">
    <property type="term" value="F:FMN binding"/>
    <property type="evidence" value="ECO:0007669"/>
    <property type="project" value="InterPro"/>
</dbReference>
<comment type="cofactor">
    <cofactor evidence="1">
        <name>FMN</name>
        <dbReference type="ChEBI" id="CHEBI:58210"/>
    </cofactor>
</comment>
<proteinExistence type="inferred from homology"/>
<dbReference type="CDD" id="cd02803">
    <property type="entry name" value="OYE_like_FMN_family"/>
    <property type="match status" value="1"/>
</dbReference>
<dbReference type="GO" id="GO:0046872">
    <property type="term" value="F:metal ion binding"/>
    <property type="evidence" value="ECO:0007669"/>
    <property type="project" value="UniProtKB-KW"/>
</dbReference>
<evidence type="ECO:0000313" key="12">
    <source>
        <dbReference type="EMBL" id="PTQ82670.1"/>
    </source>
</evidence>
<dbReference type="Pfam" id="PF07992">
    <property type="entry name" value="Pyr_redox_2"/>
    <property type="match status" value="1"/>
</dbReference>
<dbReference type="PRINTS" id="PR00368">
    <property type="entry name" value="FADPNR"/>
</dbReference>
<dbReference type="GO" id="GO:0051536">
    <property type="term" value="F:iron-sulfur cluster binding"/>
    <property type="evidence" value="ECO:0007669"/>
    <property type="project" value="UniProtKB-KW"/>
</dbReference>
<dbReference type="SUPFAM" id="SSF51395">
    <property type="entry name" value="FMN-linked oxidoreductases"/>
    <property type="match status" value="1"/>
</dbReference>
<dbReference type="Proteomes" id="UP000244161">
    <property type="component" value="Unassembled WGS sequence"/>
</dbReference>
<comment type="caution">
    <text evidence="12">The sequence shown here is derived from an EMBL/GenBank/DDBJ whole genome shotgun (WGS) entry which is preliminary data.</text>
</comment>
<feature type="domain" description="FAD/NAD(P)-binding" evidence="11">
    <location>
        <begin position="383"/>
        <end position="609"/>
    </location>
</feature>
<dbReference type="Pfam" id="PF00724">
    <property type="entry name" value="Oxidored_FMN"/>
    <property type="match status" value="1"/>
</dbReference>
<feature type="domain" description="NADH:flavin oxidoreductase/NADH oxidase N-terminal" evidence="10">
    <location>
        <begin position="4"/>
        <end position="334"/>
    </location>
</feature>
<evidence type="ECO:0000259" key="10">
    <source>
        <dbReference type="Pfam" id="PF00724"/>
    </source>
</evidence>
<dbReference type="InterPro" id="IPR023753">
    <property type="entry name" value="FAD/NAD-binding_dom"/>
</dbReference>
<dbReference type="PANTHER" id="PTHR42917:SF2">
    <property type="entry name" value="2,4-DIENOYL-COA REDUCTASE [(2E)-ENOYL-COA-PRODUCING]"/>
    <property type="match status" value="1"/>
</dbReference>
<keyword evidence="6" id="KW-0479">Metal-binding</keyword>
<evidence type="ECO:0000259" key="11">
    <source>
        <dbReference type="Pfam" id="PF07992"/>
    </source>
</evidence>
<protein>
    <submittedName>
        <fullName evidence="12">2,4-dienoyl-CoA reductase-like NADH-dependent reductase (Old Yellow Enzyme family)</fullName>
    </submittedName>
</protein>
<organism evidence="12 13">
    <name type="scientific">Trichococcus patagoniensis</name>
    <dbReference type="NCBI Taxonomy" id="382641"/>
    <lineage>
        <taxon>Bacteria</taxon>
        <taxon>Bacillati</taxon>
        <taxon>Bacillota</taxon>
        <taxon>Bacilli</taxon>
        <taxon>Lactobacillales</taxon>
        <taxon>Carnobacteriaceae</taxon>
        <taxon>Trichococcus</taxon>
    </lineage>
</organism>
<evidence type="ECO:0000313" key="13">
    <source>
        <dbReference type="Proteomes" id="UP000244161"/>
    </source>
</evidence>
<reference evidence="12 13" key="1">
    <citation type="submission" date="2018-04" db="EMBL/GenBank/DDBJ databases">
        <title>Genomic Encyclopedia of Archaeal and Bacterial Type Strains, Phase II (KMG-II): from individual species to whole genera.</title>
        <authorList>
            <person name="Goeker M."/>
        </authorList>
    </citation>
    <scope>NUCLEOTIDE SEQUENCE [LARGE SCALE GENOMIC DNA]</scope>
    <source>
        <strain evidence="12 13">DSM 18806</strain>
    </source>
</reference>
<name>A0A2T5IFQ3_9LACT</name>
<keyword evidence="4" id="KW-0285">Flavoprotein</keyword>
<evidence type="ECO:0000256" key="6">
    <source>
        <dbReference type="ARBA" id="ARBA00022723"/>
    </source>
</evidence>
<dbReference type="OrthoDB" id="9772736at2"/>
<dbReference type="Gene3D" id="3.40.50.720">
    <property type="entry name" value="NAD(P)-binding Rossmann-like Domain"/>
    <property type="match status" value="1"/>
</dbReference>
<dbReference type="SUPFAM" id="SSF51905">
    <property type="entry name" value="FAD/NAD(P)-binding domain"/>
    <property type="match status" value="1"/>
</dbReference>
<keyword evidence="8" id="KW-0408">Iron</keyword>
<dbReference type="GO" id="GO:0016491">
    <property type="term" value="F:oxidoreductase activity"/>
    <property type="evidence" value="ECO:0007669"/>
    <property type="project" value="UniProtKB-KW"/>
</dbReference>
<comment type="cofactor">
    <cofactor evidence="2">
        <name>[4Fe-4S] cluster</name>
        <dbReference type="ChEBI" id="CHEBI:49883"/>
    </cofactor>
</comment>
<dbReference type="RefSeq" id="WP_108033264.1">
    <property type="nucleotide sequence ID" value="NZ_QAOM01000016.1"/>
</dbReference>
<dbReference type="InterPro" id="IPR036188">
    <property type="entry name" value="FAD/NAD-bd_sf"/>
</dbReference>
<dbReference type="InterPro" id="IPR013785">
    <property type="entry name" value="Aldolase_TIM"/>
</dbReference>
<evidence type="ECO:0000256" key="7">
    <source>
        <dbReference type="ARBA" id="ARBA00023002"/>
    </source>
</evidence>
<evidence type="ECO:0000256" key="4">
    <source>
        <dbReference type="ARBA" id="ARBA00022630"/>
    </source>
</evidence>
<dbReference type="Gene3D" id="3.20.20.70">
    <property type="entry name" value="Aldolase class I"/>
    <property type="match status" value="1"/>
</dbReference>
<evidence type="ECO:0000256" key="8">
    <source>
        <dbReference type="ARBA" id="ARBA00023004"/>
    </source>
</evidence>
<dbReference type="InterPro" id="IPR051793">
    <property type="entry name" value="NADH:flavin_oxidoreductase"/>
</dbReference>
<accession>A0A2T5IFQ3</accession>
<evidence type="ECO:0000256" key="1">
    <source>
        <dbReference type="ARBA" id="ARBA00001917"/>
    </source>
</evidence>
<dbReference type="InterPro" id="IPR001155">
    <property type="entry name" value="OxRdtase_FMN_N"/>
</dbReference>
<evidence type="ECO:0000256" key="9">
    <source>
        <dbReference type="ARBA" id="ARBA00023014"/>
    </source>
</evidence>
<evidence type="ECO:0000256" key="2">
    <source>
        <dbReference type="ARBA" id="ARBA00001966"/>
    </source>
</evidence>
<comment type="similarity">
    <text evidence="3">In the N-terminal section; belongs to the NADH:flavin oxidoreductase/NADH oxidase family.</text>
</comment>
<dbReference type="PANTHER" id="PTHR42917">
    <property type="entry name" value="2,4-DIENOYL-COA REDUCTASE"/>
    <property type="match status" value="1"/>
</dbReference>